<sequence length="80" mass="8925">MEQGEVKRRDDGKEERLSARAVKEGEGGKVKRFSVQAVSGVQAEKKVAITFARPKPPVPTPHEAPYPHKGQRWNTGRCDE</sequence>
<evidence type="ECO:0000313" key="3">
    <source>
        <dbReference type="Proteomes" id="UP001146351"/>
    </source>
</evidence>
<dbReference type="AlphaFoldDB" id="A0A9W9I240"/>
<reference evidence="2" key="1">
    <citation type="submission" date="2022-11" db="EMBL/GenBank/DDBJ databases">
        <authorList>
            <person name="Petersen C."/>
        </authorList>
    </citation>
    <scope>NUCLEOTIDE SEQUENCE</scope>
    <source>
        <strain evidence="2">IBT 21917</strain>
    </source>
</reference>
<comment type="caution">
    <text evidence="2">The sequence shown here is derived from an EMBL/GenBank/DDBJ whole genome shotgun (WGS) entry which is preliminary data.</text>
</comment>
<accession>A0A9W9I240</accession>
<feature type="region of interest" description="Disordered" evidence="1">
    <location>
        <begin position="1"/>
        <end position="28"/>
    </location>
</feature>
<reference evidence="2" key="2">
    <citation type="journal article" date="2023" name="IMA Fungus">
        <title>Comparative genomic study of the Penicillium genus elucidates a diverse pangenome and 15 lateral gene transfer events.</title>
        <authorList>
            <person name="Petersen C."/>
            <person name="Sorensen T."/>
            <person name="Nielsen M.R."/>
            <person name="Sondergaard T.E."/>
            <person name="Sorensen J.L."/>
            <person name="Fitzpatrick D.A."/>
            <person name="Frisvad J.C."/>
            <person name="Nielsen K.L."/>
        </authorList>
    </citation>
    <scope>NUCLEOTIDE SEQUENCE</scope>
    <source>
        <strain evidence="2">IBT 21917</strain>
    </source>
</reference>
<name>A0A9W9I240_9EURO</name>
<dbReference type="EMBL" id="JAPQKO010000005">
    <property type="protein sequence ID" value="KAJ5161400.1"/>
    <property type="molecule type" value="Genomic_DNA"/>
</dbReference>
<evidence type="ECO:0000313" key="2">
    <source>
        <dbReference type="EMBL" id="KAJ5161400.1"/>
    </source>
</evidence>
<evidence type="ECO:0000256" key="1">
    <source>
        <dbReference type="SAM" id="MobiDB-lite"/>
    </source>
</evidence>
<protein>
    <submittedName>
        <fullName evidence="2">Uncharacterized protein</fullName>
    </submittedName>
</protein>
<keyword evidence="3" id="KW-1185">Reference proteome</keyword>
<organism evidence="2 3">
    <name type="scientific">Penicillium capsulatum</name>
    <dbReference type="NCBI Taxonomy" id="69766"/>
    <lineage>
        <taxon>Eukaryota</taxon>
        <taxon>Fungi</taxon>
        <taxon>Dikarya</taxon>
        <taxon>Ascomycota</taxon>
        <taxon>Pezizomycotina</taxon>
        <taxon>Eurotiomycetes</taxon>
        <taxon>Eurotiomycetidae</taxon>
        <taxon>Eurotiales</taxon>
        <taxon>Aspergillaceae</taxon>
        <taxon>Penicillium</taxon>
    </lineage>
</organism>
<feature type="region of interest" description="Disordered" evidence="1">
    <location>
        <begin position="51"/>
        <end position="80"/>
    </location>
</feature>
<proteinExistence type="predicted"/>
<gene>
    <name evidence="2" type="ORF">N7492_006792</name>
</gene>
<dbReference type="Proteomes" id="UP001146351">
    <property type="component" value="Unassembled WGS sequence"/>
</dbReference>
<feature type="compositionally biased region" description="Pro residues" evidence="1">
    <location>
        <begin position="54"/>
        <end position="64"/>
    </location>
</feature>